<proteinExistence type="predicted"/>
<gene>
    <name evidence="4" type="primary">LOC113854438</name>
</gene>
<feature type="compositionally biased region" description="Basic and acidic residues" evidence="1">
    <location>
        <begin position="182"/>
        <end position="201"/>
    </location>
</feature>
<dbReference type="Pfam" id="PF07223">
    <property type="entry name" value="DUF1421"/>
    <property type="match status" value="1"/>
</dbReference>
<dbReference type="PANTHER" id="PTHR31805:SF16">
    <property type="entry name" value="FORMIN-LIKE PROTEIN (DUF1421)"/>
    <property type="match status" value="1"/>
</dbReference>
<feature type="region of interest" description="Disordered" evidence="1">
    <location>
        <begin position="388"/>
        <end position="408"/>
    </location>
</feature>
<evidence type="ECO:0000313" key="4">
    <source>
        <dbReference type="RefSeq" id="XP_027341211.1"/>
    </source>
</evidence>
<feature type="compositionally biased region" description="Polar residues" evidence="1">
    <location>
        <begin position="328"/>
        <end position="348"/>
    </location>
</feature>
<keyword evidence="3" id="KW-1185">Reference proteome</keyword>
<dbReference type="OrthoDB" id="549883at2759"/>
<name>A0A8B8KBV7_ABRPR</name>
<dbReference type="AlphaFoldDB" id="A0A8B8KBV7"/>
<dbReference type="InterPro" id="IPR010820">
    <property type="entry name" value="DUF1421"/>
</dbReference>
<reference evidence="3" key="1">
    <citation type="journal article" date="2019" name="Toxins">
        <title>Detection of Abrin-Like and Prepropulchellin-Like Toxin Genes and Transcripts Using Whole Genome Sequencing and Full-Length Transcript Sequencing of Abrus precatorius.</title>
        <authorList>
            <person name="Hovde B.T."/>
            <person name="Daligault H.E."/>
            <person name="Hanschen E.R."/>
            <person name="Kunde Y.A."/>
            <person name="Johnson M.B."/>
            <person name="Starkenburg S.R."/>
            <person name="Johnson S.L."/>
        </authorList>
    </citation>
    <scope>NUCLEOTIDE SEQUENCE [LARGE SCALE GENOMIC DNA]</scope>
</reference>
<feature type="domain" description="DUF1421" evidence="2">
    <location>
        <begin position="471"/>
        <end position="513"/>
    </location>
</feature>
<sequence>MASGPSGHGNGGSKGFDFGSDDILCSYEDDYINHDSSNGTHTDPSTKDFHISRMGRTSMLPATAYSSPEDSLGQDVIATVEKSMKTYADNVMRFLEGISLRLSQLELYCYNLDKSIGEMRSDLNSDHEEADTKLKSLDKHLQEVYRSVQILRDKQELAETQKELAKLQLVQKESSSSSHPQSNEERSSPSASDPKRTDNASDPRNQQLALALPHQVAPRQQPVAPPSQAQSPNVTQAAQQPHYYTMPNPLPNPQAVAPLPQNQYLPSDPLYRIPQSTSSQVTHSPPMQQFSQYQQQQQQQPQWPQQLPQQVQPLQPPSMQSQMRPPSTNVYTPYPTSQATNPLPTETLPNSMPMQLPYSGIPPPRSSAIPYGYGETGRTVPQQPLPQQVKSSFPAQPGDVYGTSGTHSSLPPASAYMAYDGEGGRTHYPPQPSHYAQGGYPPTSASLHNPAPHNIMVRNPSQSHYIRNHPYNELVEKMVNMGFRGDHVASVIQRMEETGQPLDFNSVLDRLNAPTSVGPQRGWSG</sequence>
<evidence type="ECO:0000256" key="1">
    <source>
        <dbReference type="SAM" id="MobiDB-lite"/>
    </source>
</evidence>
<dbReference type="PANTHER" id="PTHR31805">
    <property type="entry name" value="RECEPTOR-LIKE KINASE, PUTATIVE (DUF1421)-RELATED"/>
    <property type="match status" value="1"/>
</dbReference>
<feature type="region of interest" description="Disordered" evidence="1">
    <location>
        <begin position="168"/>
        <end position="202"/>
    </location>
</feature>
<evidence type="ECO:0000313" key="3">
    <source>
        <dbReference type="Proteomes" id="UP000694853"/>
    </source>
</evidence>
<evidence type="ECO:0000259" key="2">
    <source>
        <dbReference type="Pfam" id="PF07223"/>
    </source>
</evidence>
<dbReference type="Proteomes" id="UP000694853">
    <property type="component" value="Unplaced"/>
</dbReference>
<dbReference type="KEGG" id="aprc:113854438"/>
<dbReference type="RefSeq" id="XP_027341211.1">
    <property type="nucleotide sequence ID" value="XM_027485410.1"/>
</dbReference>
<reference evidence="4" key="2">
    <citation type="submission" date="2025-08" db="UniProtKB">
        <authorList>
            <consortium name="RefSeq"/>
        </authorList>
    </citation>
    <scope>IDENTIFICATION</scope>
    <source>
        <tissue evidence="4">Young leaves</tissue>
    </source>
</reference>
<feature type="region of interest" description="Disordered" evidence="1">
    <location>
        <begin position="215"/>
        <end position="348"/>
    </location>
</feature>
<dbReference type="GeneID" id="113854438"/>
<feature type="compositionally biased region" description="Low complexity" evidence="1">
    <location>
        <begin position="284"/>
        <end position="327"/>
    </location>
</feature>
<accession>A0A8B8KBV7</accession>
<organism evidence="3 4">
    <name type="scientific">Abrus precatorius</name>
    <name type="common">Indian licorice</name>
    <name type="synonym">Glycine abrus</name>
    <dbReference type="NCBI Taxonomy" id="3816"/>
    <lineage>
        <taxon>Eukaryota</taxon>
        <taxon>Viridiplantae</taxon>
        <taxon>Streptophyta</taxon>
        <taxon>Embryophyta</taxon>
        <taxon>Tracheophyta</taxon>
        <taxon>Spermatophyta</taxon>
        <taxon>Magnoliopsida</taxon>
        <taxon>eudicotyledons</taxon>
        <taxon>Gunneridae</taxon>
        <taxon>Pentapetalae</taxon>
        <taxon>rosids</taxon>
        <taxon>fabids</taxon>
        <taxon>Fabales</taxon>
        <taxon>Fabaceae</taxon>
        <taxon>Papilionoideae</taxon>
        <taxon>50 kb inversion clade</taxon>
        <taxon>NPAAA clade</taxon>
        <taxon>indigoferoid/millettioid clade</taxon>
        <taxon>Abreae</taxon>
        <taxon>Abrus</taxon>
    </lineage>
</organism>
<protein>
    <submittedName>
        <fullName evidence="4">Trithorax group protein osa-like</fullName>
    </submittedName>
</protein>
<feature type="compositionally biased region" description="Polar residues" evidence="1">
    <location>
        <begin position="274"/>
        <end position="283"/>
    </location>
</feature>
<feature type="compositionally biased region" description="Low complexity" evidence="1">
    <location>
        <begin position="215"/>
        <end position="232"/>
    </location>
</feature>